<dbReference type="HOGENOM" id="CLU_021542_0_1_1"/>
<name>A0A015JPQ4_RHIIW</name>
<dbReference type="SMART" id="SM00225">
    <property type="entry name" value="BTB"/>
    <property type="match status" value="1"/>
</dbReference>
<dbReference type="PROSITE" id="PS51886">
    <property type="entry name" value="TLDC"/>
    <property type="match status" value="1"/>
</dbReference>
<dbReference type="Proteomes" id="UP000022910">
    <property type="component" value="Unassembled WGS sequence"/>
</dbReference>
<gene>
    <name evidence="3" type="ORF">RirG_211250</name>
</gene>
<dbReference type="PANTHER" id="PTHR24410:SF23">
    <property type="entry name" value="BTB DOMAIN-CONTAINING PROTEIN-RELATED"/>
    <property type="match status" value="1"/>
</dbReference>
<sequence>MAFDYSQELMNDYEKLLEIDKGYDVIIYAGEDEVEIYAHSLILCIRSQYFRAAFSNEWANKKDGKFILNKPNISPQILTIILRFIYCGRINLTELQGSEILNLLIAVDELNVQILIQCIQDYLINYHYDFLQQNSMEILETAYQFEAFTSLWNYCLDKICENPAVLLRSDKFINLKKSLLELILKRDDLLLDEIVIWDNLIKWSFDQHPSIQKDVKKWNKEEITIMERTLHNFIPLIRFYHMSSEDFLSKVYPFNALLPEDIINNLLTFHTNSNKELNIKIQQPPRSPKYDSIIINSKHFAHFSSWIKKKDNFFYNESNNPYDFKLLFRASRDGKTPADFHAKCDNKGTTIVILKIPNLEQILGGYNPINWNSNCQWKYTSDSFIFSFTNRNNFRTAEVGYIKKTDYDCAIHCHQNYGPAFGEGYDLYQDNDGNWKSFNSCSYYKINIPLGNEVGGYNAFNVEDYEVFQVVNK</sequence>
<evidence type="ECO:0000313" key="4">
    <source>
        <dbReference type="Proteomes" id="UP000022910"/>
    </source>
</evidence>
<feature type="domain" description="BTB" evidence="1">
    <location>
        <begin position="23"/>
        <end position="94"/>
    </location>
</feature>
<dbReference type="Gene3D" id="3.30.710.10">
    <property type="entry name" value="Potassium Channel Kv1.1, Chain A"/>
    <property type="match status" value="1"/>
</dbReference>
<evidence type="ECO:0008006" key="5">
    <source>
        <dbReference type="Google" id="ProtNLM"/>
    </source>
</evidence>
<comment type="caution">
    <text evidence="3">The sequence shown here is derived from an EMBL/GenBank/DDBJ whole genome shotgun (WGS) entry which is preliminary data.</text>
</comment>
<dbReference type="AlphaFoldDB" id="A0A015JPQ4"/>
<dbReference type="PANTHER" id="PTHR24410">
    <property type="entry name" value="HL07962P-RELATED"/>
    <property type="match status" value="1"/>
</dbReference>
<dbReference type="PROSITE" id="PS50097">
    <property type="entry name" value="BTB"/>
    <property type="match status" value="1"/>
</dbReference>
<dbReference type="SUPFAM" id="SSF54695">
    <property type="entry name" value="POZ domain"/>
    <property type="match status" value="1"/>
</dbReference>
<dbReference type="OrthoDB" id="6359816at2759"/>
<dbReference type="CDD" id="cd18186">
    <property type="entry name" value="BTB_POZ_ZBTB_KLHL-like"/>
    <property type="match status" value="1"/>
</dbReference>
<dbReference type="SMART" id="SM00584">
    <property type="entry name" value="TLDc"/>
    <property type="match status" value="1"/>
</dbReference>
<evidence type="ECO:0000259" key="2">
    <source>
        <dbReference type="PROSITE" id="PS51886"/>
    </source>
</evidence>
<protein>
    <recommendedName>
        <fullName evidence="5">Btb/poz domain-containing protein 19-like</fullName>
    </recommendedName>
</protein>
<dbReference type="Gene3D" id="1.25.40.420">
    <property type="match status" value="1"/>
</dbReference>
<evidence type="ECO:0000313" key="3">
    <source>
        <dbReference type="EMBL" id="EXX56984.1"/>
    </source>
</evidence>
<dbReference type="InterPro" id="IPR051481">
    <property type="entry name" value="BTB-POZ/Galectin-3-binding"/>
</dbReference>
<dbReference type="Pfam" id="PF07534">
    <property type="entry name" value="TLD"/>
    <property type="match status" value="1"/>
</dbReference>
<keyword evidence="4" id="KW-1185">Reference proteome</keyword>
<dbReference type="InterPro" id="IPR011333">
    <property type="entry name" value="SKP1/BTB/POZ_sf"/>
</dbReference>
<dbReference type="InterPro" id="IPR000210">
    <property type="entry name" value="BTB/POZ_dom"/>
</dbReference>
<organism evidence="3 4">
    <name type="scientific">Rhizophagus irregularis (strain DAOM 197198w)</name>
    <name type="common">Glomus intraradices</name>
    <dbReference type="NCBI Taxonomy" id="1432141"/>
    <lineage>
        <taxon>Eukaryota</taxon>
        <taxon>Fungi</taxon>
        <taxon>Fungi incertae sedis</taxon>
        <taxon>Mucoromycota</taxon>
        <taxon>Glomeromycotina</taxon>
        <taxon>Glomeromycetes</taxon>
        <taxon>Glomerales</taxon>
        <taxon>Glomeraceae</taxon>
        <taxon>Rhizophagus</taxon>
    </lineage>
</organism>
<dbReference type="InterPro" id="IPR006571">
    <property type="entry name" value="TLDc_dom"/>
</dbReference>
<evidence type="ECO:0000259" key="1">
    <source>
        <dbReference type="PROSITE" id="PS50097"/>
    </source>
</evidence>
<reference evidence="3 4" key="1">
    <citation type="submission" date="2014-02" db="EMBL/GenBank/DDBJ databases">
        <title>Single nucleus genome sequencing reveals high similarity among nuclei of an endomycorrhizal fungus.</title>
        <authorList>
            <person name="Lin K."/>
            <person name="Geurts R."/>
            <person name="Zhang Z."/>
            <person name="Limpens E."/>
            <person name="Saunders D.G."/>
            <person name="Mu D."/>
            <person name="Pang E."/>
            <person name="Cao H."/>
            <person name="Cha H."/>
            <person name="Lin T."/>
            <person name="Zhou Q."/>
            <person name="Shang Y."/>
            <person name="Li Y."/>
            <person name="Ivanov S."/>
            <person name="Sharma T."/>
            <person name="Velzen R.V."/>
            <person name="Ruijter N.D."/>
            <person name="Aanen D.K."/>
            <person name="Win J."/>
            <person name="Kamoun S."/>
            <person name="Bisseling T."/>
            <person name="Huang S."/>
        </authorList>
    </citation>
    <scope>NUCLEOTIDE SEQUENCE [LARGE SCALE GENOMIC DNA]</scope>
    <source>
        <strain evidence="4">DAOM197198w</strain>
    </source>
</reference>
<dbReference type="Pfam" id="PF00651">
    <property type="entry name" value="BTB"/>
    <property type="match status" value="1"/>
</dbReference>
<proteinExistence type="predicted"/>
<accession>A0A015JPQ4</accession>
<dbReference type="EMBL" id="JEMT01027465">
    <property type="protein sequence ID" value="EXX56984.1"/>
    <property type="molecule type" value="Genomic_DNA"/>
</dbReference>
<feature type="domain" description="TLDc" evidence="2">
    <location>
        <begin position="293"/>
        <end position="471"/>
    </location>
</feature>